<organism evidence="7 8">
    <name type="scientific">Pseudogemmobacter faecipullorum</name>
    <dbReference type="NCBI Taxonomy" id="2755041"/>
    <lineage>
        <taxon>Bacteria</taxon>
        <taxon>Pseudomonadati</taxon>
        <taxon>Pseudomonadota</taxon>
        <taxon>Alphaproteobacteria</taxon>
        <taxon>Rhodobacterales</taxon>
        <taxon>Paracoccaceae</taxon>
        <taxon>Pseudogemmobacter</taxon>
    </lineage>
</organism>
<dbReference type="InterPro" id="IPR001486">
    <property type="entry name" value="Hemoglobin_trunc"/>
</dbReference>
<reference evidence="7 8" key="1">
    <citation type="submission" date="2020-07" db="EMBL/GenBank/DDBJ databases">
        <title>Pseudogemmobacter sp. nov., isolated from poultry manure in Taiwan.</title>
        <authorList>
            <person name="Lin S.-Y."/>
            <person name="Tang Y.-S."/>
            <person name="Young C.-C."/>
        </authorList>
    </citation>
    <scope>NUCLEOTIDE SEQUENCE [LARGE SCALE GENOMIC DNA]</scope>
    <source>
        <strain evidence="7 8">CC-YST710</strain>
    </source>
</reference>
<keyword evidence="8" id="KW-1185">Reference proteome</keyword>
<evidence type="ECO:0000256" key="3">
    <source>
        <dbReference type="ARBA" id="ARBA00022617"/>
    </source>
</evidence>
<comment type="caution">
    <text evidence="7">The sequence shown here is derived from an EMBL/GenBank/DDBJ whole genome shotgun (WGS) entry which is preliminary data.</text>
</comment>
<keyword evidence="2" id="KW-0813">Transport</keyword>
<dbReference type="InterPro" id="IPR019795">
    <property type="entry name" value="Globin_bac-like_CS"/>
</dbReference>
<dbReference type="Proteomes" id="UP001198571">
    <property type="component" value="Unassembled WGS sequence"/>
</dbReference>
<proteinExistence type="inferred from homology"/>
<accession>A0ABS8CPS4</accession>
<comment type="cofactor">
    <cofactor evidence="1">
        <name>heme</name>
        <dbReference type="ChEBI" id="CHEBI:30413"/>
    </cofactor>
</comment>
<dbReference type="InterPro" id="IPR044203">
    <property type="entry name" value="GlbO/GLB3-like"/>
</dbReference>
<dbReference type="Gene3D" id="1.10.490.10">
    <property type="entry name" value="Globins"/>
    <property type="match status" value="1"/>
</dbReference>
<evidence type="ECO:0000256" key="4">
    <source>
        <dbReference type="ARBA" id="ARBA00022723"/>
    </source>
</evidence>
<evidence type="ECO:0000313" key="7">
    <source>
        <dbReference type="EMBL" id="MCB5411385.1"/>
    </source>
</evidence>
<evidence type="ECO:0000313" key="8">
    <source>
        <dbReference type="Proteomes" id="UP001198571"/>
    </source>
</evidence>
<dbReference type="InterPro" id="IPR012292">
    <property type="entry name" value="Globin/Proto"/>
</dbReference>
<dbReference type="PANTHER" id="PTHR47366:SF1">
    <property type="entry name" value="TWO-ON-TWO HEMOGLOBIN-3"/>
    <property type="match status" value="1"/>
</dbReference>
<evidence type="ECO:0000256" key="6">
    <source>
        <dbReference type="ARBA" id="ARBA00034496"/>
    </source>
</evidence>
<keyword evidence="5" id="KW-0408">Iron</keyword>
<dbReference type="Pfam" id="PF01152">
    <property type="entry name" value="Bac_globin"/>
    <property type="match status" value="1"/>
</dbReference>
<dbReference type="InterPro" id="IPR009050">
    <property type="entry name" value="Globin-like_sf"/>
</dbReference>
<comment type="similarity">
    <text evidence="6">Belongs to the truncated hemoglobin family. Group II subfamily.</text>
</comment>
<evidence type="ECO:0000256" key="1">
    <source>
        <dbReference type="ARBA" id="ARBA00001971"/>
    </source>
</evidence>
<sequence length="130" mass="14829">MLSSFEQIGGEDMLRRLVDRFYDLIETDPRGRHLLLLHHRGHGLAHAREEQFNFLAGFLGGPRYYAEKYGHMDVKQIHAHVPIRSEDAVDWLALMDQAISDCAISDESAERMRAGLRRVAMILVNTTEPG</sequence>
<name>A0ABS8CPS4_9RHOB</name>
<keyword evidence="3" id="KW-0349">Heme</keyword>
<evidence type="ECO:0000256" key="5">
    <source>
        <dbReference type="ARBA" id="ARBA00023004"/>
    </source>
</evidence>
<dbReference type="EMBL" id="JACDXX010000015">
    <property type="protein sequence ID" value="MCB5411385.1"/>
    <property type="molecule type" value="Genomic_DNA"/>
</dbReference>
<protein>
    <submittedName>
        <fullName evidence="7">Cyanoglobin</fullName>
    </submittedName>
</protein>
<dbReference type="PANTHER" id="PTHR47366">
    <property type="entry name" value="TWO-ON-TWO HEMOGLOBIN-3"/>
    <property type="match status" value="1"/>
</dbReference>
<evidence type="ECO:0000256" key="2">
    <source>
        <dbReference type="ARBA" id="ARBA00022448"/>
    </source>
</evidence>
<dbReference type="PROSITE" id="PS01213">
    <property type="entry name" value="GLOBIN_FAM_2"/>
    <property type="match status" value="1"/>
</dbReference>
<keyword evidence="4" id="KW-0479">Metal-binding</keyword>
<gene>
    <name evidence="7" type="ORF">H0485_15440</name>
</gene>
<dbReference type="SUPFAM" id="SSF46458">
    <property type="entry name" value="Globin-like"/>
    <property type="match status" value="1"/>
</dbReference>